<dbReference type="SMART" id="SM00986">
    <property type="entry name" value="UDG"/>
    <property type="match status" value="1"/>
</dbReference>
<dbReference type="InterPro" id="IPR036895">
    <property type="entry name" value="Uracil-DNA_glycosylase-like_sf"/>
</dbReference>
<dbReference type="PANTHER" id="PTHR33693:SF1">
    <property type="entry name" value="TYPE-4 URACIL-DNA GLYCOSYLASE"/>
    <property type="match status" value="1"/>
</dbReference>
<evidence type="ECO:0000256" key="6">
    <source>
        <dbReference type="ARBA" id="ARBA00023014"/>
    </source>
</evidence>
<gene>
    <name evidence="9" type="ORF">FR698_11725</name>
</gene>
<feature type="domain" description="Uracil-DNA glycosylase-like" evidence="8">
    <location>
        <begin position="29"/>
        <end position="199"/>
    </location>
</feature>
<evidence type="ECO:0000313" key="10">
    <source>
        <dbReference type="Proteomes" id="UP000321201"/>
    </source>
</evidence>
<proteinExistence type="predicted"/>
<dbReference type="SUPFAM" id="SSF52141">
    <property type="entry name" value="Uracil-DNA glycosylase-like"/>
    <property type="match status" value="1"/>
</dbReference>
<evidence type="ECO:0000256" key="1">
    <source>
        <dbReference type="ARBA" id="ARBA00022485"/>
    </source>
</evidence>
<dbReference type="InParanoid" id="A0A5C7ERD3"/>
<dbReference type="GO" id="GO:0097506">
    <property type="term" value="F:deaminated base DNA N-glycosylase activity"/>
    <property type="evidence" value="ECO:0007669"/>
    <property type="project" value="UniProtKB-ARBA"/>
</dbReference>
<dbReference type="InterPro" id="IPR051536">
    <property type="entry name" value="UDG_Type-4/5"/>
</dbReference>
<dbReference type="Proteomes" id="UP000321201">
    <property type="component" value="Unassembled WGS sequence"/>
</dbReference>
<evidence type="ECO:0000256" key="3">
    <source>
        <dbReference type="ARBA" id="ARBA00022763"/>
    </source>
</evidence>
<dbReference type="OrthoDB" id="5296548at2"/>
<reference evidence="9 10" key="1">
    <citation type="submission" date="2019-08" db="EMBL/GenBank/DDBJ databases">
        <title>Pelomicrobium methylotrophicum gen. nov., sp. nov. a moderately thermophilic, facultatively anaerobic, lithoautotrophic and methylotrophic bacterium isolated from a terrestrial mud volcano.</title>
        <authorList>
            <person name="Slobodkina G.B."/>
            <person name="Merkel A.Y."/>
            <person name="Slobodkin A.I."/>
        </authorList>
    </citation>
    <scope>NUCLEOTIDE SEQUENCE [LARGE SCALE GENOMIC DNA]</scope>
    <source>
        <strain evidence="9 10">SM250</strain>
    </source>
</reference>
<protein>
    <submittedName>
        <fullName evidence="9">Uracil-DNA glycosylase</fullName>
    </submittedName>
</protein>
<evidence type="ECO:0000259" key="8">
    <source>
        <dbReference type="SMART" id="SM00986"/>
    </source>
</evidence>
<accession>A0A5C7ERD3</accession>
<keyword evidence="4" id="KW-0378">Hydrolase</keyword>
<dbReference type="Pfam" id="PF03167">
    <property type="entry name" value="UDG"/>
    <property type="match status" value="1"/>
</dbReference>
<dbReference type="GO" id="GO:0006281">
    <property type="term" value="P:DNA repair"/>
    <property type="evidence" value="ECO:0007669"/>
    <property type="project" value="UniProtKB-KW"/>
</dbReference>
<dbReference type="Gene3D" id="3.40.470.10">
    <property type="entry name" value="Uracil-DNA glycosylase-like domain"/>
    <property type="match status" value="1"/>
</dbReference>
<keyword evidence="7" id="KW-0234">DNA repair</keyword>
<comment type="caution">
    <text evidence="9">The sequence shown here is derived from an EMBL/GenBank/DDBJ whole genome shotgun (WGS) entry which is preliminary data.</text>
</comment>
<evidence type="ECO:0000313" key="9">
    <source>
        <dbReference type="EMBL" id="TXF11177.1"/>
    </source>
</evidence>
<evidence type="ECO:0000256" key="2">
    <source>
        <dbReference type="ARBA" id="ARBA00022723"/>
    </source>
</evidence>
<organism evidence="9 10">
    <name type="scientific">Pelomicrobium methylotrophicum</name>
    <dbReference type="NCBI Taxonomy" id="2602750"/>
    <lineage>
        <taxon>Bacteria</taxon>
        <taxon>Pseudomonadati</taxon>
        <taxon>Pseudomonadota</taxon>
        <taxon>Hydrogenophilia</taxon>
        <taxon>Hydrogenophilia incertae sedis</taxon>
        <taxon>Pelomicrobium</taxon>
    </lineage>
</organism>
<dbReference type="AlphaFoldDB" id="A0A5C7ERD3"/>
<keyword evidence="2" id="KW-0479">Metal-binding</keyword>
<keyword evidence="6" id="KW-0411">Iron-sulfur</keyword>
<dbReference type="CDD" id="cd10030">
    <property type="entry name" value="UDG-F4_TTUDGA_SPO1dp_like"/>
    <property type="match status" value="1"/>
</dbReference>
<dbReference type="InterPro" id="IPR005122">
    <property type="entry name" value="Uracil-DNA_glycosylase-like"/>
</dbReference>
<keyword evidence="3" id="KW-0227">DNA damage</keyword>
<dbReference type="GO" id="GO:0046872">
    <property type="term" value="F:metal ion binding"/>
    <property type="evidence" value="ECO:0007669"/>
    <property type="project" value="UniProtKB-KW"/>
</dbReference>
<evidence type="ECO:0000256" key="4">
    <source>
        <dbReference type="ARBA" id="ARBA00022801"/>
    </source>
</evidence>
<keyword evidence="1" id="KW-0004">4Fe-4S</keyword>
<dbReference type="PANTHER" id="PTHR33693">
    <property type="entry name" value="TYPE-5 URACIL-DNA GLYCOSYLASE"/>
    <property type="match status" value="1"/>
</dbReference>
<name>A0A5C7ERD3_9PROT</name>
<keyword evidence="5" id="KW-0408">Iron</keyword>
<dbReference type="SMART" id="SM00987">
    <property type="entry name" value="UreE_C"/>
    <property type="match status" value="1"/>
</dbReference>
<dbReference type="EMBL" id="VPFL01000016">
    <property type="protein sequence ID" value="TXF11177.1"/>
    <property type="molecule type" value="Genomic_DNA"/>
</dbReference>
<evidence type="ECO:0000256" key="7">
    <source>
        <dbReference type="ARBA" id="ARBA00023204"/>
    </source>
</evidence>
<evidence type="ECO:0000256" key="5">
    <source>
        <dbReference type="ARBA" id="ARBA00023004"/>
    </source>
</evidence>
<sequence length="216" mass="23908">MNNCGPNWNREFDCKLCPRLAASRIQIVFPTPCPRAGLLVIGEAPGADEDELGEGFVGQAGRALDALLVRHGLERNRDYGVANIVRCRPPGNRKPDKTEIDNCLPWLWAFLLRTRPKVLLLVGSTATEVFLGPGPLHWHIERSRKSPVLLAKDAHPILQPAIRRLHGAMDGIFAIPMPHTSGMAWNRKAPDGKTWREIGEEQVELAVGCLELSYAT</sequence>
<dbReference type="RefSeq" id="WP_147800388.1">
    <property type="nucleotide sequence ID" value="NZ_VPFL01000016.1"/>
</dbReference>
<dbReference type="GO" id="GO:0051539">
    <property type="term" value="F:4 iron, 4 sulfur cluster binding"/>
    <property type="evidence" value="ECO:0007669"/>
    <property type="project" value="UniProtKB-KW"/>
</dbReference>
<keyword evidence="10" id="KW-1185">Reference proteome</keyword>